<keyword evidence="3" id="KW-1185">Reference proteome</keyword>
<evidence type="ECO:0000256" key="1">
    <source>
        <dbReference type="SAM" id="MobiDB-lite"/>
    </source>
</evidence>
<feature type="region of interest" description="Disordered" evidence="1">
    <location>
        <begin position="1"/>
        <end position="66"/>
    </location>
</feature>
<sequence length="189" mass="21570">MTYVEKRPPVYSSTRNPPSKYPAAANHTSGNGKGKGQGKSTRHRRDLRNRGRKGLSERGKGKGKGFQVPITFSVEHEDQLVLKIPKEYIPSKAKPVNNVLKLDSECVPPDDVSIFWQELNYDMLNTRNGARWDRWDVHPKFPEGILQKQVETTRPKTPPGGWSQLLQSDGNEEHHLAYGEYHPQQHHSR</sequence>
<protein>
    <submittedName>
        <fullName evidence="2">Uncharacterized protein</fullName>
    </submittedName>
</protein>
<evidence type="ECO:0000313" key="3">
    <source>
        <dbReference type="Proteomes" id="UP000053593"/>
    </source>
</evidence>
<dbReference type="Proteomes" id="UP000053593">
    <property type="component" value="Unassembled WGS sequence"/>
</dbReference>
<dbReference type="HOGENOM" id="CLU_1434587_0_0_1"/>
<proteinExistence type="predicted"/>
<evidence type="ECO:0000313" key="2">
    <source>
        <dbReference type="EMBL" id="KIK58612.1"/>
    </source>
</evidence>
<feature type="region of interest" description="Disordered" evidence="1">
    <location>
        <begin position="150"/>
        <end position="189"/>
    </location>
</feature>
<dbReference type="AlphaFoldDB" id="A0A0D0CJN5"/>
<gene>
    <name evidence="2" type="ORF">GYMLUDRAFT_693200</name>
</gene>
<accession>A0A0D0CJN5</accession>
<reference evidence="2 3" key="1">
    <citation type="submission" date="2014-04" db="EMBL/GenBank/DDBJ databases">
        <title>Evolutionary Origins and Diversification of the Mycorrhizal Mutualists.</title>
        <authorList>
            <consortium name="DOE Joint Genome Institute"/>
            <consortium name="Mycorrhizal Genomics Consortium"/>
            <person name="Kohler A."/>
            <person name="Kuo A."/>
            <person name="Nagy L.G."/>
            <person name="Floudas D."/>
            <person name="Copeland A."/>
            <person name="Barry K.W."/>
            <person name="Cichocki N."/>
            <person name="Veneault-Fourrey C."/>
            <person name="LaButti K."/>
            <person name="Lindquist E.A."/>
            <person name="Lipzen A."/>
            <person name="Lundell T."/>
            <person name="Morin E."/>
            <person name="Murat C."/>
            <person name="Riley R."/>
            <person name="Ohm R."/>
            <person name="Sun H."/>
            <person name="Tunlid A."/>
            <person name="Henrissat B."/>
            <person name="Grigoriev I.V."/>
            <person name="Hibbett D.S."/>
            <person name="Martin F."/>
        </authorList>
    </citation>
    <scope>NUCLEOTIDE SEQUENCE [LARGE SCALE GENOMIC DNA]</scope>
    <source>
        <strain evidence="2 3">FD-317 M1</strain>
    </source>
</reference>
<feature type="compositionally biased region" description="Basic residues" evidence="1">
    <location>
        <begin position="40"/>
        <end position="53"/>
    </location>
</feature>
<name>A0A0D0CJN5_9AGAR</name>
<organism evidence="2 3">
    <name type="scientific">Collybiopsis luxurians FD-317 M1</name>
    <dbReference type="NCBI Taxonomy" id="944289"/>
    <lineage>
        <taxon>Eukaryota</taxon>
        <taxon>Fungi</taxon>
        <taxon>Dikarya</taxon>
        <taxon>Basidiomycota</taxon>
        <taxon>Agaricomycotina</taxon>
        <taxon>Agaricomycetes</taxon>
        <taxon>Agaricomycetidae</taxon>
        <taxon>Agaricales</taxon>
        <taxon>Marasmiineae</taxon>
        <taxon>Omphalotaceae</taxon>
        <taxon>Collybiopsis</taxon>
        <taxon>Collybiopsis luxurians</taxon>
    </lineage>
</organism>
<dbReference type="EMBL" id="KN834784">
    <property type="protein sequence ID" value="KIK58612.1"/>
    <property type="molecule type" value="Genomic_DNA"/>
</dbReference>